<feature type="transmembrane region" description="Helical" evidence="6">
    <location>
        <begin position="376"/>
        <end position="399"/>
    </location>
</feature>
<dbReference type="EMBL" id="WTYV01000003">
    <property type="protein sequence ID" value="MXO71987.1"/>
    <property type="molecule type" value="Genomic_DNA"/>
</dbReference>
<protein>
    <submittedName>
        <fullName evidence="8">MFS transporter</fullName>
    </submittedName>
</protein>
<feature type="domain" description="Major facilitator superfamily (MFS) profile" evidence="7">
    <location>
        <begin position="26"/>
        <end position="432"/>
    </location>
</feature>
<dbReference type="OrthoDB" id="9794076at2"/>
<dbReference type="RefSeq" id="WP_160771913.1">
    <property type="nucleotide sequence ID" value="NZ_WTYV01000003.1"/>
</dbReference>
<dbReference type="PANTHER" id="PTHR43791">
    <property type="entry name" value="PERMEASE-RELATED"/>
    <property type="match status" value="1"/>
</dbReference>
<keyword evidence="4 6" id="KW-1133">Transmembrane helix</keyword>
<feature type="transmembrane region" description="Helical" evidence="6">
    <location>
        <begin position="92"/>
        <end position="111"/>
    </location>
</feature>
<dbReference type="Proteomes" id="UP000466966">
    <property type="component" value="Unassembled WGS sequence"/>
</dbReference>
<evidence type="ECO:0000256" key="4">
    <source>
        <dbReference type="ARBA" id="ARBA00022989"/>
    </source>
</evidence>
<comment type="caution">
    <text evidence="8">The sequence shown here is derived from an EMBL/GenBank/DDBJ whole genome shotgun (WGS) entry which is preliminary data.</text>
</comment>
<keyword evidence="9" id="KW-1185">Reference proteome</keyword>
<feature type="transmembrane region" description="Helical" evidence="6">
    <location>
        <begin position="344"/>
        <end position="364"/>
    </location>
</feature>
<dbReference type="PANTHER" id="PTHR43791:SF36">
    <property type="entry name" value="TRANSPORTER, PUTATIVE (AFU_ORTHOLOGUE AFUA_6G08340)-RELATED"/>
    <property type="match status" value="1"/>
</dbReference>
<sequence length="438" mass="46378">MTATGTAAGSAKDMEQIVGGRVLWRLVLPCALYILVGAIDRTNVGFAALHMNAELGLSSSQYGFGAGVLFVGYVLAKYPSVLVYEALGLRKWLALISFVWGLAACAMAAIQTDWHLYALRVLIGFAEGGLSSGLMIYLSHWATERWRATILAIPIMSISVAQVIGAPLSGVLLDLDQPLGMSSWRFMFLVEGLPALGLALFALLYFVDRPTEARWLSPDQRTWLAANTRGAADPKAQQSREGRWDALKSPVGWTCAAIWFCILASNYGIIFWLPQIVSGMAGLTPTQTGLVVALPNFATAIGLVLNARHSDKTGERVLHVAIPALAGGIGLVVAYLVGPGLPGLAMLIIGGACTGCTVAAFWAIPTKLLPPQALAMGVVMINMVGSFAGATVPAAMGWLRDQSGSFLPPTLLLLGIATVCATLCLVARRQLRQLDATA</sequence>
<gene>
    <name evidence="8" type="ORF">GRI99_10100</name>
</gene>
<dbReference type="CDD" id="cd17319">
    <property type="entry name" value="MFS_ExuT_GudP_like"/>
    <property type="match status" value="1"/>
</dbReference>
<organism evidence="8 9">
    <name type="scientific">Alteraurantiacibacter buctensis</name>
    <dbReference type="NCBI Taxonomy" id="1503981"/>
    <lineage>
        <taxon>Bacteria</taxon>
        <taxon>Pseudomonadati</taxon>
        <taxon>Pseudomonadota</taxon>
        <taxon>Alphaproteobacteria</taxon>
        <taxon>Sphingomonadales</taxon>
        <taxon>Erythrobacteraceae</taxon>
        <taxon>Alteraurantiacibacter</taxon>
    </lineage>
</organism>
<feature type="transmembrane region" description="Helical" evidence="6">
    <location>
        <begin position="285"/>
        <end position="305"/>
    </location>
</feature>
<feature type="transmembrane region" description="Helical" evidence="6">
    <location>
        <begin position="59"/>
        <end position="80"/>
    </location>
</feature>
<evidence type="ECO:0000256" key="6">
    <source>
        <dbReference type="SAM" id="Phobius"/>
    </source>
</evidence>
<feature type="transmembrane region" description="Helical" evidence="6">
    <location>
        <begin position="250"/>
        <end position="273"/>
    </location>
</feature>
<feature type="transmembrane region" description="Helical" evidence="6">
    <location>
        <begin position="317"/>
        <end position="338"/>
    </location>
</feature>
<feature type="transmembrane region" description="Helical" evidence="6">
    <location>
        <begin position="150"/>
        <end position="172"/>
    </location>
</feature>
<keyword evidence="2" id="KW-0813">Transport</keyword>
<evidence type="ECO:0000313" key="9">
    <source>
        <dbReference type="Proteomes" id="UP000466966"/>
    </source>
</evidence>
<evidence type="ECO:0000256" key="1">
    <source>
        <dbReference type="ARBA" id="ARBA00004141"/>
    </source>
</evidence>
<dbReference type="PROSITE" id="PS50850">
    <property type="entry name" value="MFS"/>
    <property type="match status" value="1"/>
</dbReference>
<dbReference type="Pfam" id="PF07690">
    <property type="entry name" value="MFS_1"/>
    <property type="match status" value="1"/>
</dbReference>
<feature type="transmembrane region" description="Helical" evidence="6">
    <location>
        <begin position="22"/>
        <end position="39"/>
    </location>
</feature>
<evidence type="ECO:0000256" key="3">
    <source>
        <dbReference type="ARBA" id="ARBA00022692"/>
    </source>
</evidence>
<dbReference type="AlphaFoldDB" id="A0A844Z0S0"/>
<feature type="transmembrane region" description="Helical" evidence="6">
    <location>
        <begin position="405"/>
        <end position="427"/>
    </location>
</feature>
<feature type="transmembrane region" description="Helical" evidence="6">
    <location>
        <begin position="117"/>
        <end position="138"/>
    </location>
</feature>
<accession>A0A844Z0S0</accession>
<feature type="transmembrane region" description="Helical" evidence="6">
    <location>
        <begin position="184"/>
        <end position="207"/>
    </location>
</feature>
<comment type="subcellular location">
    <subcellularLocation>
        <location evidence="1">Membrane</location>
        <topology evidence="1">Multi-pass membrane protein</topology>
    </subcellularLocation>
</comment>
<dbReference type="InterPro" id="IPR011701">
    <property type="entry name" value="MFS"/>
</dbReference>
<evidence type="ECO:0000313" key="8">
    <source>
        <dbReference type="EMBL" id="MXO71987.1"/>
    </source>
</evidence>
<evidence type="ECO:0000256" key="2">
    <source>
        <dbReference type="ARBA" id="ARBA00022448"/>
    </source>
</evidence>
<dbReference type="Gene3D" id="1.20.1250.20">
    <property type="entry name" value="MFS general substrate transporter like domains"/>
    <property type="match status" value="2"/>
</dbReference>
<dbReference type="InterPro" id="IPR036259">
    <property type="entry name" value="MFS_trans_sf"/>
</dbReference>
<reference evidence="8 9" key="1">
    <citation type="submission" date="2019-12" db="EMBL/GenBank/DDBJ databases">
        <title>Genomic-based taxomic classification of the family Erythrobacteraceae.</title>
        <authorList>
            <person name="Xu L."/>
        </authorList>
    </citation>
    <scope>NUCLEOTIDE SEQUENCE [LARGE SCALE GENOMIC DNA]</scope>
    <source>
        <strain evidence="8 9">M0322</strain>
    </source>
</reference>
<name>A0A844Z0S0_9SPHN</name>
<proteinExistence type="predicted"/>
<dbReference type="InterPro" id="IPR020846">
    <property type="entry name" value="MFS_dom"/>
</dbReference>
<dbReference type="SUPFAM" id="SSF103473">
    <property type="entry name" value="MFS general substrate transporter"/>
    <property type="match status" value="1"/>
</dbReference>
<evidence type="ECO:0000259" key="7">
    <source>
        <dbReference type="PROSITE" id="PS50850"/>
    </source>
</evidence>
<dbReference type="GO" id="GO:0016020">
    <property type="term" value="C:membrane"/>
    <property type="evidence" value="ECO:0007669"/>
    <property type="project" value="UniProtKB-SubCell"/>
</dbReference>
<keyword evidence="3 6" id="KW-0812">Transmembrane</keyword>
<keyword evidence="5 6" id="KW-0472">Membrane</keyword>
<dbReference type="GO" id="GO:0022857">
    <property type="term" value="F:transmembrane transporter activity"/>
    <property type="evidence" value="ECO:0007669"/>
    <property type="project" value="InterPro"/>
</dbReference>
<evidence type="ECO:0000256" key="5">
    <source>
        <dbReference type="ARBA" id="ARBA00023136"/>
    </source>
</evidence>